<dbReference type="Pfam" id="PF00850">
    <property type="entry name" value="Hist_deacetyl"/>
    <property type="match status" value="1"/>
</dbReference>
<keyword evidence="7" id="KW-0804">Transcription</keyword>
<dbReference type="EMBL" id="MN740328">
    <property type="protein sequence ID" value="QHU00547.1"/>
    <property type="molecule type" value="Genomic_DNA"/>
</dbReference>
<evidence type="ECO:0000256" key="5">
    <source>
        <dbReference type="ARBA" id="ARBA00022853"/>
    </source>
</evidence>
<sequence>MNSIFHLMTHTCMIYDNIMTLHTAEKDSVNGTFQVKHAECPERITCIYKALKDIGIKEIPSRKATWKEVECAHSKEYCEQLINDLKGTDCTGDMFHNKFTLPAALMAAGSTCELVNTILNTNSKITSGFAIVRPPGHHACHDKWSGFCYLNNVMIASLSALTRNPALKILVVDWDIHYHSGSADIIKNSSFTAEQLVVFSMHRGDFFPGDDMSLTDSYYNGQVVNKEFYMTKRRKDIPGDMEYTHALAEFLVNYKKNYGSPDIIIVSCGFDAVKGDPIGGFRVSSNGYYSMTKQLREVCPNVALVLEGGYNCKIIPKCAVACMNALKSY</sequence>
<dbReference type="PRINTS" id="PR01270">
    <property type="entry name" value="HDASUPER"/>
</dbReference>
<dbReference type="CDD" id="cd09992">
    <property type="entry name" value="HDAC_classII"/>
    <property type="match status" value="1"/>
</dbReference>
<evidence type="ECO:0000256" key="1">
    <source>
        <dbReference type="ARBA" id="ARBA00007738"/>
    </source>
</evidence>
<dbReference type="GO" id="GO:0040029">
    <property type="term" value="P:epigenetic regulation of gene expression"/>
    <property type="evidence" value="ECO:0007669"/>
    <property type="project" value="TreeGrafter"/>
</dbReference>
<dbReference type="Gene3D" id="3.40.800.20">
    <property type="entry name" value="Histone deacetylase domain"/>
    <property type="match status" value="1"/>
</dbReference>
<dbReference type="AlphaFoldDB" id="A0A6C0J7N1"/>
<dbReference type="GO" id="GO:0141221">
    <property type="term" value="F:histone deacetylase activity, hydrolytic mechanism"/>
    <property type="evidence" value="ECO:0007669"/>
    <property type="project" value="UniProtKB-EC"/>
</dbReference>
<dbReference type="InterPro" id="IPR023801">
    <property type="entry name" value="His_deacetylse_dom"/>
</dbReference>
<dbReference type="PANTHER" id="PTHR10625">
    <property type="entry name" value="HISTONE DEACETYLASE HDAC1-RELATED"/>
    <property type="match status" value="1"/>
</dbReference>
<evidence type="ECO:0000256" key="4">
    <source>
        <dbReference type="ARBA" id="ARBA00022801"/>
    </source>
</evidence>
<name>A0A6C0J7N1_9ZZZZ</name>
<dbReference type="InterPro" id="IPR000286">
    <property type="entry name" value="HDACs"/>
</dbReference>
<keyword evidence="6" id="KW-0805">Transcription regulation</keyword>
<reference evidence="9" key="1">
    <citation type="journal article" date="2020" name="Nature">
        <title>Giant virus diversity and host interactions through global metagenomics.</title>
        <authorList>
            <person name="Schulz F."/>
            <person name="Roux S."/>
            <person name="Paez-Espino D."/>
            <person name="Jungbluth S."/>
            <person name="Walsh D.A."/>
            <person name="Denef V.J."/>
            <person name="McMahon K.D."/>
            <person name="Konstantinidis K.T."/>
            <person name="Eloe-Fadrosh E.A."/>
            <person name="Kyrpides N.C."/>
            <person name="Woyke T."/>
        </authorList>
    </citation>
    <scope>NUCLEOTIDE SEQUENCE</scope>
    <source>
        <strain evidence="9">GVMAG-M-3300025860-20</strain>
    </source>
</reference>
<comment type="similarity">
    <text evidence="1">Belongs to the histone deacetylase family. HD type 2 subfamily.</text>
</comment>
<accession>A0A6C0J7N1</accession>
<evidence type="ECO:0000256" key="7">
    <source>
        <dbReference type="ARBA" id="ARBA00023163"/>
    </source>
</evidence>
<evidence type="ECO:0000256" key="3">
    <source>
        <dbReference type="ARBA" id="ARBA00022491"/>
    </source>
</evidence>
<organism evidence="9">
    <name type="scientific">viral metagenome</name>
    <dbReference type="NCBI Taxonomy" id="1070528"/>
    <lineage>
        <taxon>unclassified sequences</taxon>
        <taxon>metagenomes</taxon>
        <taxon>organismal metagenomes</taxon>
    </lineage>
</organism>
<keyword evidence="3" id="KW-0678">Repressor</keyword>
<evidence type="ECO:0000259" key="8">
    <source>
        <dbReference type="Pfam" id="PF00850"/>
    </source>
</evidence>
<dbReference type="InterPro" id="IPR023696">
    <property type="entry name" value="Ureohydrolase_dom_sf"/>
</dbReference>
<evidence type="ECO:0000256" key="2">
    <source>
        <dbReference type="ARBA" id="ARBA00012111"/>
    </source>
</evidence>
<evidence type="ECO:0000256" key="6">
    <source>
        <dbReference type="ARBA" id="ARBA00023015"/>
    </source>
</evidence>
<protein>
    <recommendedName>
        <fullName evidence="2">histone deacetylase</fullName>
        <ecNumber evidence="2">3.5.1.98</ecNumber>
    </recommendedName>
</protein>
<dbReference type="InterPro" id="IPR037138">
    <property type="entry name" value="His_deacetylse_dom_sf"/>
</dbReference>
<evidence type="ECO:0000313" key="9">
    <source>
        <dbReference type="EMBL" id="QHU00547.1"/>
    </source>
</evidence>
<dbReference type="SUPFAM" id="SSF52768">
    <property type="entry name" value="Arginase/deacetylase"/>
    <property type="match status" value="1"/>
</dbReference>
<feature type="domain" description="Histone deacetylase" evidence="8">
    <location>
        <begin position="37"/>
        <end position="326"/>
    </location>
</feature>
<dbReference type="PANTHER" id="PTHR10625:SF5">
    <property type="entry name" value="HISTONE DEACETYLASE"/>
    <property type="match status" value="1"/>
</dbReference>
<dbReference type="GO" id="GO:0000118">
    <property type="term" value="C:histone deacetylase complex"/>
    <property type="evidence" value="ECO:0007669"/>
    <property type="project" value="TreeGrafter"/>
</dbReference>
<proteinExistence type="inferred from homology"/>
<keyword evidence="4" id="KW-0378">Hydrolase</keyword>
<dbReference type="EC" id="3.5.1.98" evidence="2"/>
<keyword evidence="5" id="KW-0156">Chromatin regulator</keyword>